<evidence type="ECO:0000313" key="2">
    <source>
        <dbReference type="EMBL" id="EAY24440.1"/>
    </source>
</evidence>
<keyword evidence="1" id="KW-0812">Transmembrane</keyword>
<sequence>MQNSLKKPSIYLFSPYKVLSVAYTCLTSMYFYWLSKPSIF</sequence>
<organism evidence="2 3">
    <name type="scientific">Microscilla marina ATCC 23134</name>
    <dbReference type="NCBI Taxonomy" id="313606"/>
    <lineage>
        <taxon>Bacteria</taxon>
        <taxon>Pseudomonadati</taxon>
        <taxon>Bacteroidota</taxon>
        <taxon>Cytophagia</taxon>
        <taxon>Cytophagales</taxon>
        <taxon>Microscillaceae</taxon>
        <taxon>Microscilla</taxon>
    </lineage>
</organism>
<protein>
    <submittedName>
        <fullName evidence="2">Uncharacterized protein</fullName>
    </submittedName>
</protein>
<comment type="caution">
    <text evidence="2">The sequence shown here is derived from an EMBL/GenBank/DDBJ whole genome shotgun (WGS) entry which is preliminary data.</text>
</comment>
<evidence type="ECO:0000313" key="3">
    <source>
        <dbReference type="Proteomes" id="UP000004095"/>
    </source>
</evidence>
<gene>
    <name evidence="2" type="ORF">M23134_06294</name>
</gene>
<accession>A1ZYU3</accession>
<proteinExistence type="predicted"/>
<reference evidence="2 3" key="1">
    <citation type="submission" date="2007-01" db="EMBL/GenBank/DDBJ databases">
        <authorList>
            <person name="Haygood M."/>
            <person name="Podell S."/>
            <person name="Anderson C."/>
            <person name="Hopkinson B."/>
            <person name="Roe K."/>
            <person name="Barbeau K."/>
            <person name="Gaasterland T."/>
            <person name="Ferriera S."/>
            <person name="Johnson J."/>
            <person name="Kravitz S."/>
            <person name="Beeson K."/>
            <person name="Sutton G."/>
            <person name="Rogers Y.-H."/>
            <person name="Friedman R."/>
            <person name="Frazier M."/>
            <person name="Venter J.C."/>
        </authorList>
    </citation>
    <scope>NUCLEOTIDE SEQUENCE [LARGE SCALE GENOMIC DNA]</scope>
    <source>
        <strain evidence="2 3">ATCC 23134</strain>
    </source>
</reference>
<name>A1ZYU3_MICM2</name>
<dbReference type="Proteomes" id="UP000004095">
    <property type="component" value="Unassembled WGS sequence"/>
</dbReference>
<keyword evidence="1" id="KW-0472">Membrane</keyword>
<keyword evidence="3" id="KW-1185">Reference proteome</keyword>
<dbReference type="EMBL" id="AAWS01000069">
    <property type="protein sequence ID" value="EAY24440.1"/>
    <property type="molecule type" value="Genomic_DNA"/>
</dbReference>
<dbReference type="AlphaFoldDB" id="A1ZYU3"/>
<feature type="transmembrane region" description="Helical" evidence="1">
    <location>
        <begin position="12"/>
        <end position="33"/>
    </location>
</feature>
<evidence type="ECO:0000256" key="1">
    <source>
        <dbReference type="SAM" id="Phobius"/>
    </source>
</evidence>
<keyword evidence="1" id="KW-1133">Transmembrane helix</keyword>